<sequence length="111" mass="12501">MWLALDYWKKAGLYDPTNPASSAIKIAFTTGTPTMFGVPKYSAKLEELRKERGVEGLFTHDLVVIEGKKATFARPNGAANVTRDFDLLHVVPKMGPLSRQEPRSRQRSRLR</sequence>
<accession>A0ABR4HXZ0</accession>
<keyword evidence="2" id="KW-1185">Reference proteome</keyword>
<evidence type="ECO:0000313" key="1">
    <source>
        <dbReference type="EMBL" id="KAL2820290.1"/>
    </source>
</evidence>
<dbReference type="PANTHER" id="PTHR10632:SF2">
    <property type="entry name" value="SULFIDE:QUINONE OXIDOREDUCTASE, MITOCHONDRIAL"/>
    <property type="match status" value="1"/>
</dbReference>
<evidence type="ECO:0000313" key="2">
    <source>
        <dbReference type="Proteomes" id="UP001610334"/>
    </source>
</evidence>
<name>A0ABR4HXZ0_9EURO</name>
<dbReference type="InterPro" id="IPR015904">
    <property type="entry name" value="Sulphide_quinone_reductase"/>
</dbReference>
<gene>
    <name evidence="1" type="ORF">BJX63DRAFT_310482</name>
</gene>
<reference evidence="1 2" key="1">
    <citation type="submission" date="2024-07" db="EMBL/GenBank/DDBJ databases">
        <title>Section-level genome sequencing and comparative genomics of Aspergillus sections Usti and Cavernicolus.</title>
        <authorList>
            <consortium name="Lawrence Berkeley National Laboratory"/>
            <person name="Nybo J.L."/>
            <person name="Vesth T.C."/>
            <person name="Theobald S."/>
            <person name="Frisvad J.C."/>
            <person name="Larsen T.O."/>
            <person name="Kjaerboelling I."/>
            <person name="Rothschild-Mancinelli K."/>
            <person name="Lyhne E.K."/>
            <person name="Kogle M.E."/>
            <person name="Barry K."/>
            <person name="Clum A."/>
            <person name="Na H."/>
            <person name="Ledsgaard L."/>
            <person name="Lin J."/>
            <person name="Lipzen A."/>
            <person name="Kuo A."/>
            <person name="Riley R."/>
            <person name="Mondo S."/>
            <person name="Labutti K."/>
            <person name="Haridas S."/>
            <person name="Pangalinan J."/>
            <person name="Salamov A.A."/>
            <person name="Simmons B.A."/>
            <person name="Magnuson J.K."/>
            <person name="Chen J."/>
            <person name="Drula E."/>
            <person name="Henrissat B."/>
            <person name="Wiebenga A."/>
            <person name="Lubbers R.J."/>
            <person name="Gomes A.C."/>
            <person name="Makela M.R."/>
            <person name="Stajich J."/>
            <person name="Grigoriev I.V."/>
            <person name="Mortensen U.H."/>
            <person name="De Vries R.P."/>
            <person name="Baker S.E."/>
            <person name="Andersen M.R."/>
        </authorList>
    </citation>
    <scope>NUCLEOTIDE SEQUENCE [LARGE SCALE GENOMIC DNA]</scope>
    <source>
        <strain evidence="1 2">CBS 588.65</strain>
    </source>
</reference>
<comment type="caution">
    <text evidence="1">The sequence shown here is derived from an EMBL/GenBank/DDBJ whole genome shotgun (WGS) entry which is preliminary data.</text>
</comment>
<protein>
    <submittedName>
        <fullName evidence="1">Uncharacterized protein</fullName>
    </submittedName>
</protein>
<dbReference type="Gene3D" id="3.50.50.100">
    <property type="match status" value="1"/>
</dbReference>
<dbReference type="Proteomes" id="UP001610334">
    <property type="component" value="Unassembled WGS sequence"/>
</dbReference>
<organism evidence="1 2">
    <name type="scientific">Aspergillus granulosus</name>
    <dbReference type="NCBI Taxonomy" id="176169"/>
    <lineage>
        <taxon>Eukaryota</taxon>
        <taxon>Fungi</taxon>
        <taxon>Dikarya</taxon>
        <taxon>Ascomycota</taxon>
        <taxon>Pezizomycotina</taxon>
        <taxon>Eurotiomycetes</taxon>
        <taxon>Eurotiomycetidae</taxon>
        <taxon>Eurotiales</taxon>
        <taxon>Aspergillaceae</taxon>
        <taxon>Aspergillus</taxon>
        <taxon>Aspergillus subgen. Nidulantes</taxon>
    </lineage>
</organism>
<proteinExistence type="predicted"/>
<dbReference type="EMBL" id="JBFXLT010000007">
    <property type="protein sequence ID" value="KAL2820290.1"/>
    <property type="molecule type" value="Genomic_DNA"/>
</dbReference>
<dbReference type="PANTHER" id="PTHR10632">
    <property type="entry name" value="SULFIDE:QUINONE OXIDOREDUCTASE"/>
    <property type="match status" value="1"/>
</dbReference>